<dbReference type="PANTHER" id="PTHR43767">
    <property type="entry name" value="LONG-CHAIN-FATTY-ACID--COA LIGASE"/>
    <property type="match status" value="1"/>
</dbReference>
<dbReference type="InterPro" id="IPR042099">
    <property type="entry name" value="ANL_N_sf"/>
</dbReference>
<keyword evidence="3" id="KW-0436">Ligase</keyword>
<dbReference type="Gene3D" id="3.40.50.12780">
    <property type="entry name" value="N-terminal domain of ligase-like"/>
    <property type="match status" value="1"/>
</dbReference>
<dbReference type="InterPro" id="IPR050237">
    <property type="entry name" value="ATP-dep_AMP-bd_enzyme"/>
</dbReference>
<comment type="caution">
    <text evidence="3">The sequence shown here is derived from an EMBL/GenBank/DDBJ whole genome shotgun (WGS) entry which is preliminary data.</text>
</comment>
<dbReference type="HOGENOM" id="CLU_000022_59_0_6"/>
<dbReference type="Pfam" id="PF13193">
    <property type="entry name" value="AMP-binding_C"/>
    <property type="match status" value="1"/>
</dbReference>
<dbReference type="PROSITE" id="PS00455">
    <property type="entry name" value="AMP_BINDING"/>
    <property type="match status" value="1"/>
</dbReference>
<dbReference type="EMBL" id="AAOE01000028">
    <property type="protein sequence ID" value="EAR07955.1"/>
    <property type="molecule type" value="Genomic_DNA"/>
</dbReference>
<dbReference type="SUPFAM" id="SSF56801">
    <property type="entry name" value="Acetyl-CoA synthetase-like"/>
    <property type="match status" value="1"/>
</dbReference>
<dbReference type="InterPro" id="IPR000873">
    <property type="entry name" value="AMP-dep_synth/lig_dom"/>
</dbReference>
<dbReference type="InterPro" id="IPR025110">
    <property type="entry name" value="AMP-bd_C"/>
</dbReference>
<sequence>MFIPDQVWLRCEQNPNAVAVEHGNSKLTYGQLADVSSRYASRLNNLGLARQERVVICLENSIEYVVVFYAIWRLGGIVVPVNARSTATELALVVRQCSARLIVTSPAVASTLSKSLPESVEVETIEPSLDLFASLGLTEAIPLQQQVPLSSDDIAQILYTSGTTGDPKGVVLSHENLAINTDDIVRYLQLNQQDRVLTILPFHFSYGNSVLHTHLVTGGTVIVGFQMVFPQQVVDGLRQTKATGFSGVPTTFRSLVKLTDIAQFPPPLRYVTQAGGAMGVDLTQQLLAALDARTRLFVMYGQTEAAARITYLPPEKLNDKMGSAGHALEHIVLSIRDDDQRPCATGCVGEVYAQGGNIMQGYWQNPEASACVLTKYGLKTGDLGYLDADGYLFITGRKVDMIKVAENRINPLEIEEVICQSDSILEAAVIGVEDERTGQRLVACCVSRSGQGDSLMVKRHCAQQLVGYKVPREVVWLDQLPKTASGKIQRFKLLEQLQGLCDA</sequence>
<evidence type="ECO:0000313" key="3">
    <source>
        <dbReference type="EMBL" id="EAR07955.1"/>
    </source>
</evidence>
<proteinExistence type="predicted"/>
<dbReference type="Gene3D" id="3.30.300.30">
    <property type="match status" value="1"/>
</dbReference>
<dbReference type="OrthoDB" id="9803968at2"/>
<dbReference type="InterPro" id="IPR020845">
    <property type="entry name" value="AMP-binding_CS"/>
</dbReference>
<feature type="domain" description="AMP-binding enzyme C-terminal" evidence="2">
    <location>
        <begin position="413"/>
        <end position="487"/>
    </location>
</feature>
<reference evidence="3 4" key="1">
    <citation type="submission" date="2006-02" db="EMBL/GenBank/DDBJ databases">
        <authorList>
            <person name="Pinhassi J."/>
            <person name="Pedros-Alio C."/>
            <person name="Ferriera S."/>
            <person name="Johnson J."/>
            <person name="Kravitz S."/>
            <person name="Halpern A."/>
            <person name="Remington K."/>
            <person name="Beeson K."/>
            <person name="Tran B."/>
            <person name="Rogers Y.-H."/>
            <person name="Friedman R."/>
            <person name="Venter J.C."/>
        </authorList>
    </citation>
    <scope>NUCLEOTIDE SEQUENCE [LARGE SCALE GENOMIC DNA]</scope>
    <source>
        <strain evidence="3 4">MED297</strain>
    </source>
</reference>
<feature type="domain" description="AMP-dependent synthetase/ligase" evidence="1">
    <location>
        <begin position="10"/>
        <end position="363"/>
    </location>
</feature>
<organism evidence="3 4">
    <name type="scientific">Reinekea blandensis MED297</name>
    <dbReference type="NCBI Taxonomy" id="314283"/>
    <lineage>
        <taxon>Bacteria</taxon>
        <taxon>Pseudomonadati</taxon>
        <taxon>Pseudomonadota</taxon>
        <taxon>Gammaproteobacteria</taxon>
        <taxon>Oceanospirillales</taxon>
        <taxon>Saccharospirillaceae</taxon>
        <taxon>Reinekea</taxon>
    </lineage>
</organism>
<dbReference type="STRING" id="314283.MED297_04874"/>
<dbReference type="PANTHER" id="PTHR43767:SF1">
    <property type="entry name" value="NONRIBOSOMAL PEPTIDE SYNTHASE PES1 (EUROFUNG)-RELATED"/>
    <property type="match status" value="1"/>
</dbReference>
<evidence type="ECO:0000259" key="1">
    <source>
        <dbReference type="Pfam" id="PF00501"/>
    </source>
</evidence>
<gene>
    <name evidence="3" type="ORF">MED297_04874</name>
</gene>
<dbReference type="GO" id="GO:0016878">
    <property type="term" value="F:acid-thiol ligase activity"/>
    <property type="evidence" value="ECO:0007669"/>
    <property type="project" value="UniProtKB-ARBA"/>
</dbReference>
<dbReference type="InterPro" id="IPR045851">
    <property type="entry name" value="AMP-bd_C_sf"/>
</dbReference>
<protein>
    <submittedName>
        <fullName evidence="3">AMP-dependent synthetase and ligase</fullName>
    </submittedName>
</protein>
<dbReference type="Proteomes" id="UP000005953">
    <property type="component" value="Unassembled WGS sequence"/>
</dbReference>
<accession>A4BIT8</accession>
<evidence type="ECO:0000313" key="4">
    <source>
        <dbReference type="Proteomes" id="UP000005953"/>
    </source>
</evidence>
<dbReference type="AlphaFoldDB" id="A4BIT8"/>
<name>A4BIT8_9GAMM</name>
<dbReference type="Pfam" id="PF00501">
    <property type="entry name" value="AMP-binding"/>
    <property type="match status" value="1"/>
</dbReference>
<dbReference type="RefSeq" id="WP_008047984.1">
    <property type="nucleotide sequence ID" value="NZ_CH724154.1"/>
</dbReference>
<keyword evidence="4" id="KW-1185">Reference proteome</keyword>
<evidence type="ECO:0000259" key="2">
    <source>
        <dbReference type="Pfam" id="PF13193"/>
    </source>
</evidence>